<name>A0A7R8XIQ8_9CRUS</name>
<dbReference type="Pfam" id="PF00170">
    <property type="entry name" value="bZIP_1"/>
    <property type="match status" value="1"/>
</dbReference>
<proteinExistence type="predicted"/>
<accession>A0A7R8XIQ8</accession>
<dbReference type="OrthoDB" id="6606299at2759"/>
<keyword evidence="5" id="KW-1185">Reference proteome</keyword>
<evidence type="ECO:0000256" key="1">
    <source>
        <dbReference type="SAM" id="Coils"/>
    </source>
</evidence>
<dbReference type="Gene3D" id="1.20.5.170">
    <property type="match status" value="1"/>
</dbReference>
<dbReference type="SUPFAM" id="SSF57959">
    <property type="entry name" value="Leucine zipper domain"/>
    <property type="match status" value="1"/>
</dbReference>
<dbReference type="EMBL" id="LR901247">
    <property type="protein sequence ID" value="CAD7248168.1"/>
    <property type="molecule type" value="Genomic_DNA"/>
</dbReference>
<dbReference type="InterPro" id="IPR046347">
    <property type="entry name" value="bZIP_sf"/>
</dbReference>
<gene>
    <name evidence="4" type="ORF">DSTB1V02_LOCUS7988</name>
</gene>
<feature type="compositionally biased region" description="Polar residues" evidence="2">
    <location>
        <begin position="17"/>
        <end position="26"/>
    </location>
</feature>
<sequence length="506" mass="55636">MFSKKTSVFDRLGPGETTVSSTTSDNPEPLVLVRGFGTEFVRTSTPADKTVKSGASAIQKLREEVIYLRGILTNAEEISSVVKAINRSKLFICVSLAKERERMAGLFPEIDDLLYCPHDTFRSESNLPDSSTIESFPSLDDILMENKLETSLRQAMPYQSQPASCQSQSILTATSSASEAESNPILSRNALQARANRLKKKRYIEGLESACQDLRGECKKLQGVVQKQKAVIYELKNDVAYLRGVLANSSEIASVLKAVKKETRLPITSSLGGCSRKRKAPMISVPDEEEEEVEDLSDSSSALVALKKNYAMNRNAVQARAQRQKKKAYVENLKENCSVLQEQNKALQTTVNEQRAVIDELQGEIAYLRGVFANSNEIASVLRAVKKETGMPLRSSLGKRAGSKPKLHEDEAGPSHGKRLRQRDSSGRKQLNTSSQRSSSDEAAVYLVSTMGLKAKWCVIMLDMEQEGGLLREMMGERSDMLVGSGKLILTAWMNSPSSSLGAPVL</sequence>
<dbReference type="InterPro" id="IPR004827">
    <property type="entry name" value="bZIP"/>
</dbReference>
<evidence type="ECO:0000256" key="2">
    <source>
        <dbReference type="SAM" id="MobiDB-lite"/>
    </source>
</evidence>
<feature type="region of interest" description="Disordered" evidence="2">
    <location>
        <begin position="1"/>
        <end position="26"/>
    </location>
</feature>
<dbReference type="Proteomes" id="UP000677054">
    <property type="component" value="Unassembled WGS sequence"/>
</dbReference>
<feature type="compositionally biased region" description="Polar residues" evidence="2">
    <location>
        <begin position="428"/>
        <end position="437"/>
    </location>
</feature>
<organism evidence="4">
    <name type="scientific">Darwinula stevensoni</name>
    <dbReference type="NCBI Taxonomy" id="69355"/>
    <lineage>
        <taxon>Eukaryota</taxon>
        <taxon>Metazoa</taxon>
        <taxon>Ecdysozoa</taxon>
        <taxon>Arthropoda</taxon>
        <taxon>Crustacea</taxon>
        <taxon>Oligostraca</taxon>
        <taxon>Ostracoda</taxon>
        <taxon>Podocopa</taxon>
        <taxon>Podocopida</taxon>
        <taxon>Darwinulocopina</taxon>
        <taxon>Darwinuloidea</taxon>
        <taxon>Darwinulidae</taxon>
        <taxon>Darwinula</taxon>
    </lineage>
</organism>
<feature type="coiled-coil region" evidence="1">
    <location>
        <begin position="316"/>
        <end position="364"/>
    </location>
</feature>
<keyword evidence="1" id="KW-0175">Coiled coil</keyword>
<dbReference type="AlphaFoldDB" id="A0A7R8XIQ8"/>
<evidence type="ECO:0000313" key="4">
    <source>
        <dbReference type="EMBL" id="CAD7248168.1"/>
    </source>
</evidence>
<reference evidence="4" key="1">
    <citation type="submission" date="2020-11" db="EMBL/GenBank/DDBJ databases">
        <authorList>
            <person name="Tran Van P."/>
        </authorList>
    </citation>
    <scope>NUCLEOTIDE SEQUENCE</scope>
</reference>
<feature type="domain" description="BZIP" evidence="3">
    <location>
        <begin position="306"/>
        <end position="363"/>
    </location>
</feature>
<dbReference type="GO" id="GO:0003700">
    <property type="term" value="F:DNA-binding transcription factor activity"/>
    <property type="evidence" value="ECO:0007669"/>
    <property type="project" value="InterPro"/>
</dbReference>
<dbReference type="EMBL" id="CAJPEV010001730">
    <property type="protein sequence ID" value="CAG0894075.1"/>
    <property type="molecule type" value="Genomic_DNA"/>
</dbReference>
<protein>
    <recommendedName>
        <fullName evidence="3">BZIP domain-containing protein</fullName>
    </recommendedName>
</protein>
<feature type="region of interest" description="Disordered" evidence="2">
    <location>
        <begin position="393"/>
        <end position="437"/>
    </location>
</feature>
<evidence type="ECO:0000313" key="5">
    <source>
        <dbReference type="Proteomes" id="UP000677054"/>
    </source>
</evidence>
<evidence type="ECO:0000259" key="3">
    <source>
        <dbReference type="Pfam" id="PF00170"/>
    </source>
</evidence>